<feature type="region of interest" description="Disordered" evidence="2">
    <location>
        <begin position="743"/>
        <end position="831"/>
    </location>
</feature>
<evidence type="ECO:0000256" key="1">
    <source>
        <dbReference type="SAM" id="Coils"/>
    </source>
</evidence>
<feature type="compositionally biased region" description="Polar residues" evidence="2">
    <location>
        <begin position="628"/>
        <end position="654"/>
    </location>
</feature>
<organism evidence="3 4">
    <name type="scientific">Lasius platythorax</name>
    <dbReference type="NCBI Taxonomy" id="488582"/>
    <lineage>
        <taxon>Eukaryota</taxon>
        <taxon>Metazoa</taxon>
        <taxon>Ecdysozoa</taxon>
        <taxon>Arthropoda</taxon>
        <taxon>Hexapoda</taxon>
        <taxon>Insecta</taxon>
        <taxon>Pterygota</taxon>
        <taxon>Neoptera</taxon>
        <taxon>Endopterygota</taxon>
        <taxon>Hymenoptera</taxon>
        <taxon>Apocrita</taxon>
        <taxon>Aculeata</taxon>
        <taxon>Formicoidea</taxon>
        <taxon>Formicidae</taxon>
        <taxon>Formicinae</taxon>
        <taxon>Lasius</taxon>
        <taxon>Lasius</taxon>
    </lineage>
</organism>
<feature type="region of interest" description="Disordered" evidence="2">
    <location>
        <begin position="601"/>
        <end position="656"/>
    </location>
</feature>
<proteinExistence type="predicted"/>
<dbReference type="Proteomes" id="UP001497644">
    <property type="component" value="Chromosome 7"/>
</dbReference>
<evidence type="ECO:0000256" key="2">
    <source>
        <dbReference type="SAM" id="MobiDB-lite"/>
    </source>
</evidence>
<feature type="compositionally biased region" description="Polar residues" evidence="2">
    <location>
        <begin position="355"/>
        <end position="364"/>
    </location>
</feature>
<reference evidence="3" key="1">
    <citation type="submission" date="2024-04" db="EMBL/GenBank/DDBJ databases">
        <authorList>
            <consortium name="Molecular Ecology Group"/>
        </authorList>
    </citation>
    <scope>NUCLEOTIDE SEQUENCE</scope>
</reference>
<feature type="compositionally biased region" description="Basic and acidic residues" evidence="2">
    <location>
        <begin position="455"/>
        <end position="473"/>
    </location>
</feature>
<feature type="region of interest" description="Disordered" evidence="2">
    <location>
        <begin position="317"/>
        <end position="387"/>
    </location>
</feature>
<feature type="region of interest" description="Disordered" evidence="2">
    <location>
        <begin position="455"/>
        <end position="510"/>
    </location>
</feature>
<dbReference type="EMBL" id="OZ034830">
    <property type="protein sequence ID" value="CAL1687182.1"/>
    <property type="molecule type" value="Genomic_DNA"/>
</dbReference>
<keyword evidence="1" id="KW-0175">Coiled coil</keyword>
<feature type="compositionally biased region" description="Low complexity" evidence="2">
    <location>
        <begin position="748"/>
        <end position="758"/>
    </location>
</feature>
<keyword evidence="4" id="KW-1185">Reference proteome</keyword>
<protein>
    <submittedName>
        <fullName evidence="3">Uncharacterized protein</fullName>
    </submittedName>
</protein>
<feature type="compositionally biased region" description="Polar residues" evidence="2">
    <location>
        <begin position="801"/>
        <end position="818"/>
    </location>
</feature>
<dbReference type="AlphaFoldDB" id="A0AAV2P3S2"/>
<feature type="compositionally biased region" description="Polar residues" evidence="2">
    <location>
        <begin position="499"/>
        <end position="510"/>
    </location>
</feature>
<gene>
    <name evidence="3" type="ORF">LPLAT_LOCUS12434</name>
</gene>
<evidence type="ECO:0000313" key="3">
    <source>
        <dbReference type="EMBL" id="CAL1687182.1"/>
    </source>
</evidence>
<sequence>MPKRSIYLQPPDNPYRRTRRDLEFLCNYWERLLAVNQNYDIRLPELLRANHLMRHLSSLPSNQGLRVNVNFTILDDSDRLEPQDIYTEMYQLSNVSPFCTESHNGFHRSPCNANTARYNNLLRNYVRQMNENYAAIERELTRARISAPVVERDRFTGCQNAFYNQRPATYNWNKFPVGSRTCSARIPSGLREKYINSQENNNRPTCASFRHECCIVDKNASCSVNQQSARQKENSSKGFNDLLKTAEQLQNPTQLAPSYPTVKNLQANNNAQQNCVGTASDRNDNVMIKRHSSKQSMKECQSVDKIINDAAKAFHSAESPNVKSNDDGVAINKSDKQSIDPQPISCQGNVLPESSVATDQSRQGQGRGSKRKLDDLENRSTTTELDLGISSQRNQWRMTEEVKPRVKDAPIFTLEKNARNRIRNGRVAMEGRPSSRRHVSSPKYASFLRMFRKEEVDELRGNSSSRRDDGEKLQRRRGLPMENTGYNRANPRIERRTPTPRSTVHTTYNPIMHSSATDPILDSSGLTIQLLRLAVLLYTPALMPALNSLIAQQNQQTPVSSSSFERSNDLLTQIFRLLNEQQSISNLPFVSLESERVSSTLAAETNTESSQTRSEQKEKDISIATEESAFSSKQESISAGTSRWNSNNIRVQQQNKRDRKWQLTSMLTDSDVRLDRNIFAMEDFRKFEEFLRAGKKRSEDVRSLSTRSKNEIVMKEYFRNWLHRLLQQFNSLSVSSNLSVNDQKTKYSEGSSGNTGESSLEEVKGQGNMDHLIVDKSPDFSKDDGNIFTEYEEEDSDDQKSFTSATSTNSSRSLQLKQNDAKKAESQNKNL</sequence>
<feature type="compositionally biased region" description="Polar residues" evidence="2">
    <location>
        <begin position="601"/>
        <end position="613"/>
    </location>
</feature>
<evidence type="ECO:0000313" key="4">
    <source>
        <dbReference type="Proteomes" id="UP001497644"/>
    </source>
</evidence>
<name>A0AAV2P3S2_9HYME</name>
<accession>A0AAV2P3S2</accession>
<feature type="compositionally biased region" description="Basic and acidic residues" evidence="2">
    <location>
        <begin position="772"/>
        <end position="785"/>
    </location>
</feature>
<feature type="coiled-coil region" evidence="1">
    <location>
        <begin position="119"/>
        <end position="146"/>
    </location>
</feature>
<feature type="compositionally biased region" description="Basic and acidic residues" evidence="2">
    <location>
        <begin position="819"/>
        <end position="831"/>
    </location>
</feature>